<dbReference type="AlphaFoldDB" id="A0A316XGE9"/>
<dbReference type="RefSeq" id="WP_103248285.1">
    <property type="nucleotide sequence ID" value="NZ_PPED02000002.1"/>
</dbReference>
<keyword evidence="1" id="KW-0472">Membrane</keyword>
<protein>
    <submittedName>
        <fullName evidence="2">Uncharacterized protein</fullName>
    </submittedName>
</protein>
<dbReference type="Proteomes" id="UP000236594">
    <property type="component" value="Unassembled WGS sequence"/>
</dbReference>
<evidence type="ECO:0000256" key="1">
    <source>
        <dbReference type="SAM" id="Phobius"/>
    </source>
</evidence>
<evidence type="ECO:0000313" key="3">
    <source>
        <dbReference type="Proteomes" id="UP000236594"/>
    </source>
</evidence>
<keyword evidence="1" id="KW-0812">Transmembrane</keyword>
<evidence type="ECO:0000313" key="2">
    <source>
        <dbReference type="EMBL" id="PWN70498.1"/>
    </source>
</evidence>
<feature type="transmembrane region" description="Helical" evidence="1">
    <location>
        <begin position="6"/>
        <end position="26"/>
    </location>
</feature>
<gene>
    <name evidence="2" type="ORF">C1631_011050</name>
</gene>
<sequence>MKFYLILIFYKLSTDSIMILGVYWYFKFPENLYHFKFFKFYEGHGGHADNDAELIAKVRINNTDHFIQKLEDLKSEFKRTFLHLSIDGNQFVISIGDHQLFDYHFQFALKIEELLIRENAKLLDQCTPFNIQLAKSYLPEREEFKKIDYHFIQIVGSDFKKNNAEVLSIRIDCNLPLISKKDFLRNLASICKEENIKVFHYNDYDFKDQCNLMLFFTNGRQCKDSIQTIDINSFGNKVRHLTQKYTLHFGHFGGMKYYPLNGPYIELVEDENYI</sequence>
<proteinExistence type="predicted"/>
<reference evidence="2 3" key="1">
    <citation type="submission" date="2018-04" db="EMBL/GenBank/DDBJ databases">
        <title>Draft Genome Sequence of Phosphate-Solubilizing Chryseobacterium sp. ISE14 that is a Biocontrol and Plant Growth-Promoting Rhizobacterium Isolated from Cucumber.</title>
        <authorList>
            <person name="Jeong J.-J."/>
            <person name="Sang M.K."/>
            <person name="Choi I.-G."/>
            <person name="Kim K.D."/>
        </authorList>
    </citation>
    <scope>NUCLEOTIDE SEQUENCE [LARGE SCALE GENOMIC DNA]</scope>
    <source>
        <strain evidence="2 3">ISE14</strain>
    </source>
</reference>
<name>A0A316XGE9_9FLAO</name>
<dbReference type="EMBL" id="PPED02000002">
    <property type="protein sequence ID" value="PWN70498.1"/>
    <property type="molecule type" value="Genomic_DNA"/>
</dbReference>
<organism evidence="2 3">
    <name type="scientific">Chryseobacterium phosphatilyticum</name>
    <dbReference type="NCBI Taxonomy" id="475075"/>
    <lineage>
        <taxon>Bacteria</taxon>
        <taxon>Pseudomonadati</taxon>
        <taxon>Bacteroidota</taxon>
        <taxon>Flavobacteriia</taxon>
        <taxon>Flavobacteriales</taxon>
        <taxon>Weeksellaceae</taxon>
        <taxon>Chryseobacterium group</taxon>
        <taxon>Chryseobacterium</taxon>
    </lineage>
</organism>
<accession>A0A316XGE9</accession>
<keyword evidence="1" id="KW-1133">Transmembrane helix</keyword>
<comment type="caution">
    <text evidence="2">The sequence shown here is derived from an EMBL/GenBank/DDBJ whole genome shotgun (WGS) entry which is preliminary data.</text>
</comment>
<keyword evidence="3" id="KW-1185">Reference proteome</keyword>
<dbReference type="OrthoDB" id="1269458at2"/>